<dbReference type="EMBL" id="JAAOCA010000022">
    <property type="protein sequence ID" value="MBD1600534.1"/>
    <property type="molecule type" value="Genomic_DNA"/>
</dbReference>
<dbReference type="InterPro" id="IPR050382">
    <property type="entry name" value="MFS_Na/Anion_cotransporter"/>
</dbReference>
<feature type="transmembrane region" description="Helical" evidence="7">
    <location>
        <begin position="51"/>
        <end position="74"/>
    </location>
</feature>
<accession>A0ABR7Z5D3</accession>
<feature type="domain" description="Major facilitator superfamily (MFS) profile" evidence="8">
    <location>
        <begin position="26"/>
        <end position="443"/>
    </location>
</feature>
<evidence type="ECO:0000256" key="6">
    <source>
        <dbReference type="ARBA" id="ARBA00038514"/>
    </source>
</evidence>
<dbReference type="Pfam" id="PF07690">
    <property type="entry name" value="MFS_1"/>
    <property type="match status" value="1"/>
</dbReference>
<comment type="caution">
    <text evidence="9">The sequence shown here is derived from an EMBL/GenBank/DDBJ whole genome shotgun (WGS) entry which is preliminary data.</text>
</comment>
<evidence type="ECO:0000256" key="4">
    <source>
        <dbReference type="ARBA" id="ARBA00022989"/>
    </source>
</evidence>
<dbReference type="RefSeq" id="WP_190422925.1">
    <property type="nucleotide sequence ID" value="NZ_JAAOCA010000022.1"/>
</dbReference>
<reference evidence="9 10" key="1">
    <citation type="journal article" date="2020" name="Insects">
        <title>Bacteria Belonging to Pseudomonas typographi sp. nov. from the Bark Beetle Ips typographus Have Genomic Potential to Aid in the Host Ecology.</title>
        <authorList>
            <person name="Peral-Aranega E."/>
            <person name="Saati-Santamaria Z."/>
            <person name="Kolarik M."/>
            <person name="Rivas R."/>
            <person name="Garcia-Fraile P."/>
        </authorList>
    </citation>
    <scope>NUCLEOTIDE SEQUENCE [LARGE SCALE GENOMIC DNA]</scope>
    <source>
        <strain evidence="9 10">CA3A</strain>
    </source>
</reference>
<feature type="transmembrane region" description="Helical" evidence="7">
    <location>
        <begin position="331"/>
        <end position="350"/>
    </location>
</feature>
<feature type="transmembrane region" description="Helical" evidence="7">
    <location>
        <begin position="22"/>
        <end position="39"/>
    </location>
</feature>
<evidence type="ECO:0000313" key="10">
    <source>
        <dbReference type="Proteomes" id="UP000805841"/>
    </source>
</evidence>
<evidence type="ECO:0000256" key="3">
    <source>
        <dbReference type="ARBA" id="ARBA00022692"/>
    </source>
</evidence>
<protein>
    <submittedName>
        <fullName evidence="9">MFS transporter</fullName>
    </submittedName>
</protein>
<evidence type="ECO:0000256" key="1">
    <source>
        <dbReference type="ARBA" id="ARBA00004651"/>
    </source>
</evidence>
<dbReference type="PANTHER" id="PTHR11662">
    <property type="entry name" value="SOLUTE CARRIER FAMILY 17"/>
    <property type="match status" value="1"/>
</dbReference>
<feature type="transmembrane region" description="Helical" evidence="7">
    <location>
        <begin position="295"/>
        <end position="319"/>
    </location>
</feature>
<feature type="transmembrane region" description="Helical" evidence="7">
    <location>
        <begin position="97"/>
        <end position="125"/>
    </location>
</feature>
<gene>
    <name evidence="9" type="ORF">HAQ05_17720</name>
</gene>
<dbReference type="InterPro" id="IPR000849">
    <property type="entry name" value="Sugar_P_transporter"/>
</dbReference>
<dbReference type="Gene3D" id="1.20.1250.20">
    <property type="entry name" value="MFS general substrate transporter like domains"/>
    <property type="match status" value="2"/>
</dbReference>
<dbReference type="PROSITE" id="PS50850">
    <property type="entry name" value="MFS"/>
    <property type="match status" value="1"/>
</dbReference>
<name>A0ABR7Z5D3_9PSED</name>
<dbReference type="InterPro" id="IPR036259">
    <property type="entry name" value="MFS_trans_sf"/>
</dbReference>
<evidence type="ECO:0000259" key="8">
    <source>
        <dbReference type="PROSITE" id="PS50850"/>
    </source>
</evidence>
<sequence length="450" mass="48498">MDHPNLAGSAEPAVATVVRSKVRYYVLAMLFIVTAINVGDRATLSITGAALTQVLGINSITLGYIFSAFAWAYVIGQLPGGWLLDKFGSARVYGTSLFLWSTITIAQGLIGFLSIPLAVATLFALRFLLGLIESPVYPANNRIVAAWFPLQERGLATVIYNSSMYLSVVILAPLMGFIAHAYGWEHVYWFMGGLGVLVSLIWFKLVKAPTEHPLVNAAELEHIRSGGAEVDMDKPKEKGAFRPKLTDLKVLLKSPMMWSIYLGKYCDTSLQYFFLTWFPIYLVKGRGLNIMEAGAIAAVPGICGLLGALFGGAICDFLLRKGFSLTVARKIPLVCGMSMGATLVLCNFTASVWVVTLLMSLAIFGKGIVAVDWTLVSDTAPKQITGMAGGLFNMFGNISGIFTPIIIGYIVQATGSFEGALYVVAGHALIGALAFLSMGTLRKLELARAY</sequence>
<feature type="transmembrane region" description="Helical" evidence="7">
    <location>
        <begin position="163"/>
        <end position="182"/>
    </location>
</feature>
<dbReference type="CDD" id="cd17319">
    <property type="entry name" value="MFS_ExuT_GudP_like"/>
    <property type="match status" value="1"/>
</dbReference>
<comment type="subcellular location">
    <subcellularLocation>
        <location evidence="1">Cell membrane</location>
        <topology evidence="1">Multi-pass membrane protein</topology>
    </subcellularLocation>
</comment>
<proteinExistence type="inferred from homology"/>
<feature type="transmembrane region" description="Helical" evidence="7">
    <location>
        <begin position="388"/>
        <end position="413"/>
    </location>
</feature>
<keyword evidence="4 7" id="KW-1133">Transmembrane helix</keyword>
<dbReference type="Proteomes" id="UP000805841">
    <property type="component" value="Unassembled WGS sequence"/>
</dbReference>
<dbReference type="SUPFAM" id="SSF103473">
    <property type="entry name" value="MFS general substrate transporter"/>
    <property type="match status" value="1"/>
</dbReference>
<feature type="transmembrane region" description="Helical" evidence="7">
    <location>
        <begin position="356"/>
        <end position="376"/>
    </location>
</feature>
<evidence type="ECO:0000256" key="7">
    <source>
        <dbReference type="SAM" id="Phobius"/>
    </source>
</evidence>
<dbReference type="NCBIfam" id="TIGR00893">
    <property type="entry name" value="2A0114"/>
    <property type="match status" value="1"/>
</dbReference>
<dbReference type="InterPro" id="IPR020846">
    <property type="entry name" value="MFS_dom"/>
</dbReference>
<comment type="similarity">
    <text evidence="6">Belongs to the major facilitator superfamily. Phthalate permease family.</text>
</comment>
<dbReference type="PIRSF" id="PIRSF002808">
    <property type="entry name" value="Hexose_phosphate_transp"/>
    <property type="match status" value="1"/>
</dbReference>
<dbReference type="PANTHER" id="PTHR11662:SF399">
    <property type="entry name" value="FI19708P1-RELATED"/>
    <property type="match status" value="1"/>
</dbReference>
<dbReference type="InterPro" id="IPR011701">
    <property type="entry name" value="MFS"/>
</dbReference>
<evidence type="ECO:0000313" key="9">
    <source>
        <dbReference type="EMBL" id="MBD1600534.1"/>
    </source>
</evidence>
<feature type="transmembrane region" description="Helical" evidence="7">
    <location>
        <begin position="188"/>
        <end position="206"/>
    </location>
</feature>
<evidence type="ECO:0000256" key="2">
    <source>
        <dbReference type="ARBA" id="ARBA00022475"/>
    </source>
</evidence>
<keyword evidence="3 7" id="KW-0812">Transmembrane</keyword>
<organism evidence="9 10">
    <name type="scientific">Pseudomonas typographi</name>
    <dbReference type="NCBI Taxonomy" id="2715964"/>
    <lineage>
        <taxon>Bacteria</taxon>
        <taxon>Pseudomonadati</taxon>
        <taxon>Pseudomonadota</taxon>
        <taxon>Gammaproteobacteria</taxon>
        <taxon>Pseudomonadales</taxon>
        <taxon>Pseudomonadaceae</taxon>
        <taxon>Pseudomonas</taxon>
    </lineage>
</organism>
<keyword evidence="2" id="KW-1003">Cell membrane</keyword>
<feature type="transmembrane region" description="Helical" evidence="7">
    <location>
        <begin position="262"/>
        <end position="283"/>
    </location>
</feature>
<feature type="transmembrane region" description="Helical" evidence="7">
    <location>
        <begin position="419"/>
        <end position="441"/>
    </location>
</feature>
<evidence type="ECO:0000256" key="5">
    <source>
        <dbReference type="ARBA" id="ARBA00023136"/>
    </source>
</evidence>
<keyword evidence="5 7" id="KW-0472">Membrane</keyword>
<keyword evidence="10" id="KW-1185">Reference proteome</keyword>